<evidence type="ECO:0000256" key="2">
    <source>
        <dbReference type="ARBA" id="ARBA00022759"/>
    </source>
</evidence>
<keyword evidence="4 6" id="KW-0378">Hydrolase</keyword>
<dbReference type="GO" id="GO:0006298">
    <property type="term" value="P:mismatch repair"/>
    <property type="evidence" value="ECO:0007669"/>
    <property type="project" value="UniProtKB-UniRule"/>
</dbReference>
<protein>
    <recommendedName>
        <fullName evidence="6">Very short patch repair endonuclease</fullName>
        <ecNumber evidence="6">3.1.-.-</ecNumber>
    </recommendedName>
</protein>
<dbReference type="EMBL" id="JSFK01000058">
    <property type="protein sequence ID" value="KHA69859.1"/>
    <property type="molecule type" value="Genomic_DNA"/>
</dbReference>
<comment type="similarity">
    <text evidence="6">Belongs to the vsr family.</text>
</comment>
<dbReference type="NCBIfam" id="TIGR00632">
    <property type="entry name" value="vsr"/>
    <property type="match status" value="1"/>
</dbReference>
<accession>A0A0A6D5K9</accession>
<dbReference type="Pfam" id="PF03852">
    <property type="entry name" value="Vsr"/>
    <property type="match status" value="1"/>
</dbReference>
<evidence type="ECO:0000313" key="7">
    <source>
        <dbReference type="EMBL" id="KHA69859.1"/>
    </source>
</evidence>
<evidence type="ECO:0000256" key="5">
    <source>
        <dbReference type="ARBA" id="ARBA00023204"/>
    </source>
</evidence>
<proteinExistence type="inferred from homology"/>
<dbReference type="InterPro" id="IPR004603">
    <property type="entry name" value="DNA_mismatch_endonuc_vsr"/>
</dbReference>
<evidence type="ECO:0000256" key="1">
    <source>
        <dbReference type="ARBA" id="ARBA00022722"/>
    </source>
</evidence>
<evidence type="ECO:0000256" key="4">
    <source>
        <dbReference type="ARBA" id="ARBA00022801"/>
    </source>
</evidence>
<dbReference type="AlphaFoldDB" id="A0A0A6D5K9"/>
<dbReference type="Proteomes" id="UP000030564">
    <property type="component" value="Unassembled WGS sequence"/>
</dbReference>
<reference evidence="7 8" key="1">
    <citation type="submission" date="2014-10" db="EMBL/GenBank/DDBJ databases">
        <title>Draft genome sequence of Pseudomonas chlororaphis EA105.</title>
        <authorList>
            <person name="McCully L.M."/>
            <person name="Bitzer A.S."/>
            <person name="Spence C."/>
            <person name="Bais H."/>
            <person name="Silby M.W."/>
        </authorList>
    </citation>
    <scope>NUCLEOTIDE SEQUENCE [LARGE SCALE GENOMIC DNA]</scope>
    <source>
        <strain evidence="7 8">EA105</strain>
    </source>
</reference>
<sequence length="142" mass="16651">MDIVDSATRSRMMSGIRGKNTAPEMLVRRFLHARGYRYRIHRKDLPGKPDLVLPRLKVCIFVHGCFWHRHPGCAYATTPKTRHEFWEEKFQKNVKRDLANIEALESAGWHVLIVWECSLKNDPDTLEELYEKLRVIALHQSA</sequence>
<comment type="function">
    <text evidence="6">May nick specific sequences that contain T:G mispairs resulting from m5C-deamination.</text>
</comment>
<dbReference type="REBASE" id="100683">
    <property type="entry name" value="V.Pch105ORF28625P"/>
</dbReference>
<keyword evidence="5 6" id="KW-0234">DNA repair</keyword>
<name>A0A0A6D5K9_9PSED</name>
<evidence type="ECO:0000256" key="3">
    <source>
        <dbReference type="ARBA" id="ARBA00022763"/>
    </source>
</evidence>
<organism evidence="7 8">
    <name type="scientific">Pseudomonas chlororaphis</name>
    <dbReference type="NCBI Taxonomy" id="587753"/>
    <lineage>
        <taxon>Bacteria</taxon>
        <taxon>Pseudomonadati</taxon>
        <taxon>Pseudomonadota</taxon>
        <taxon>Gammaproteobacteria</taxon>
        <taxon>Pseudomonadales</taxon>
        <taxon>Pseudomonadaceae</taxon>
        <taxon>Pseudomonas</taxon>
    </lineage>
</organism>
<gene>
    <name evidence="7" type="ORF">NZ35_28615</name>
</gene>
<dbReference type="EC" id="3.1.-.-" evidence="6"/>
<dbReference type="GO" id="GO:0016787">
    <property type="term" value="F:hydrolase activity"/>
    <property type="evidence" value="ECO:0007669"/>
    <property type="project" value="UniProtKB-KW"/>
</dbReference>
<dbReference type="PATRIC" id="fig|587753.9.peg.5283"/>
<dbReference type="OrthoDB" id="9801520at2"/>
<dbReference type="SUPFAM" id="SSF52980">
    <property type="entry name" value="Restriction endonuclease-like"/>
    <property type="match status" value="1"/>
</dbReference>
<dbReference type="Gene3D" id="3.40.960.10">
    <property type="entry name" value="VSR Endonuclease"/>
    <property type="match status" value="1"/>
</dbReference>
<dbReference type="GO" id="GO:0004519">
    <property type="term" value="F:endonuclease activity"/>
    <property type="evidence" value="ECO:0007669"/>
    <property type="project" value="UniProtKB-KW"/>
</dbReference>
<evidence type="ECO:0000313" key="8">
    <source>
        <dbReference type="Proteomes" id="UP000030564"/>
    </source>
</evidence>
<comment type="caution">
    <text evidence="7">The sequence shown here is derived from an EMBL/GenBank/DDBJ whole genome shotgun (WGS) entry which is preliminary data.</text>
</comment>
<evidence type="ECO:0000256" key="6">
    <source>
        <dbReference type="PIRNR" id="PIRNR018267"/>
    </source>
</evidence>
<keyword evidence="2 6" id="KW-0255">Endonuclease</keyword>
<dbReference type="PIRSF" id="PIRSF018267">
    <property type="entry name" value="VSR_endonuc"/>
    <property type="match status" value="1"/>
</dbReference>
<dbReference type="CDD" id="cd00221">
    <property type="entry name" value="Vsr"/>
    <property type="match status" value="1"/>
</dbReference>
<dbReference type="InterPro" id="IPR011335">
    <property type="entry name" value="Restrct_endonuc-II-like"/>
</dbReference>
<keyword evidence="1 6" id="KW-0540">Nuclease</keyword>
<keyword evidence="3 6" id="KW-0227">DNA damage</keyword>